<proteinExistence type="predicted"/>
<feature type="region of interest" description="Disordered" evidence="1">
    <location>
        <begin position="1"/>
        <end position="27"/>
    </location>
</feature>
<sequence length="79" mass="9602">MMNGLTEEEFEPSKSKKKKRNNSNGKYILVNERQRRKRIPKWRADYDAQVFFADEQVIRMRKNEDEEVNVCEIFKMDTN</sequence>
<protein>
    <submittedName>
        <fullName evidence="3">Uncharacterized protein</fullName>
    </submittedName>
</protein>
<dbReference type="WBParaSite" id="Csp11.Scaffold458.g1411.t1">
    <property type="protein sequence ID" value="Csp11.Scaffold458.g1411.t1"/>
    <property type="gene ID" value="Csp11.Scaffold458.g1411"/>
</dbReference>
<evidence type="ECO:0000313" key="3">
    <source>
        <dbReference type="WBParaSite" id="Csp11.Scaffold458.g1411.t1"/>
    </source>
</evidence>
<name>A0A1I7T156_9PELO</name>
<dbReference type="AlphaFoldDB" id="A0A1I7T156"/>
<evidence type="ECO:0000256" key="1">
    <source>
        <dbReference type="SAM" id="MobiDB-lite"/>
    </source>
</evidence>
<evidence type="ECO:0000313" key="2">
    <source>
        <dbReference type="Proteomes" id="UP000095282"/>
    </source>
</evidence>
<feature type="compositionally biased region" description="Acidic residues" evidence="1">
    <location>
        <begin position="1"/>
        <end position="10"/>
    </location>
</feature>
<keyword evidence="2" id="KW-1185">Reference proteome</keyword>
<accession>A0A1I7T156</accession>
<reference evidence="3" key="1">
    <citation type="submission" date="2016-11" db="UniProtKB">
        <authorList>
            <consortium name="WormBaseParasite"/>
        </authorList>
    </citation>
    <scope>IDENTIFICATION</scope>
</reference>
<dbReference type="Proteomes" id="UP000095282">
    <property type="component" value="Unplaced"/>
</dbReference>
<organism evidence="2 3">
    <name type="scientific">Caenorhabditis tropicalis</name>
    <dbReference type="NCBI Taxonomy" id="1561998"/>
    <lineage>
        <taxon>Eukaryota</taxon>
        <taxon>Metazoa</taxon>
        <taxon>Ecdysozoa</taxon>
        <taxon>Nematoda</taxon>
        <taxon>Chromadorea</taxon>
        <taxon>Rhabditida</taxon>
        <taxon>Rhabditina</taxon>
        <taxon>Rhabditomorpha</taxon>
        <taxon>Rhabditoidea</taxon>
        <taxon>Rhabditidae</taxon>
        <taxon>Peloderinae</taxon>
        <taxon>Caenorhabditis</taxon>
    </lineage>
</organism>